<evidence type="ECO:0000256" key="3">
    <source>
        <dbReference type="ARBA" id="ARBA00022764"/>
    </source>
</evidence>
<keyword evidence="1 4" id="KW-0813">Transport</keyword>
<comment type="subunit">
    <text evidence="4">Component of the lipopolysaccharide transport and assembly complex.</text>
</comment>
<proteinExistence type="inferred from homology"/>
<dbReference type="GO" id="GO:0015920">
    <property type="term" value="P:lipopolysaccharide transport"/>
    <property type="evidence" value="ECO:0007669"/>
    <property type="project" value="UniProtKB-UniRule"/>
</dbReference>
<evidence type="ECO:0000313" key="6">
    <source>
        <dbReference type="EMBL" id="MCF7529180.1"/>
    </source>
</evidence>
<evidence type="ECO:0000256" key="4">
    <source>
        <dbReference type="HAMAP-Rule" id="MF_01914"/>
    </source>
</evidence>
<dbReference type="PANTHER" id="PTHR36504">
    <property type="entry name" value="LIPOPOLYSACCHARIDE EXPORT SYSTEM PROTEIN LPTA"/>
    <property type="match status" value="1"/>
</dbReference>
<dbReference type="GO" id="GO:0009279">
    <property type="term" value="C:cell outer membrane"/>
    <property type="evidence" value="ECO:0007669"/>
    <property type="project" value="TreeGrafter"/>
</dbReference>
<dbReference type="AlphaFoldDB" id="A0AAW5AQ82"/>
<name>A0AAW5AQ82_9NEIS</name>
<dbReference type="HAMAP" id="MF_01914">
    <property type="entry name" value="LPS_assembly_LptA"/>
    <property type="match status" value="1"/>
</dbReference>
<comment type="similarity">
    <text evidence="4">Belongs to the LptA family.</text>
</comment>
<protein>
    <recommendedName>
        <fullName evidence="4">Lipopolysaccharide export system protein LptA</fullName>
    </recommendedName>
</protein>
<keyword evidence="3 4" id="KW-0574">Periplasm</keyword>
<feature type="signal peptide" evidence="4">
    <location>
        <begin position="1"/>
        <end position="23"/>
    </location>
</feature>
<sequence length="174" mass="18062" precursor="true">MMQKLCKATATATVLLAAAPAFSLQSDSRQPIEIEADSGSLDQKNQTTTFSGNVIIKQGTLNIHAAAVTVSRNDKGEQQMKASGSPVRFSQTLDGDKGTVNGQGNTVEYASATGLVKLTGNAQVKRGGDIAQGSVITYNTRSEVYTIDGTAKSGVRSAAKSGRVSVVIQPSSKP</sequence>
<feature type="chain" id="PRO_5043062448" description="Lipopolysaccharide export system protein LptA" evidence="4">
    <location>
        <begin position="24"/>
        <end position="174"/>
    </location>
</feature>
<dbReference type="EMBL" id="JAKKDL010000002">
    <property type="protein sequence ID" value="MCF7529180.1"/>
    <property type="molecule type" value="Genomic_DNA"/>
</dbReference>
<reference evidence="6" key="1">
    <citation type="submission" date="2022-01" db="EMBL/GenBank/DDBJ databases">
        <title>Neisseria sp. ZJ104.</title>
        <authorList>
            <person name="Yang C."/>
        </authorList>
    </citation>
    <scope>NUCLEOTIDE SEQUENCE</scope>
    <source>
        <strain evidence="6">ZJ104</strain>
    </source>
</reference>
<keyword evidence="2 4" id="KW-0732">Signal</keyword>
<dbReference type="Gene3D" id="2.60.450.10">
    <property type="entry name" value="Lipopolysaccharide (LPS) transport protein A like domain"/>
    <property type="match status" value="1"/>
</dbReference>
<comment type="subcellular location">
    <subcellularLocation>
        <location evidence="4">Periplasm</location>
    </subcellularLocation>
</comment>
<organism evidence="6 7">
    <name type="scientific">Neisseria lisongii</name>
    <dbReference type="NCBI Taxonomy" id="2912188"/>
    <lineage>
        <taxon>Bacteria</taxon>
        <taxon>Pseudomonadati</taxon>
        <taxon>Pseudomonadota</taxon>
        <taxon>Betaproteobacteria</taxon>
        <taxon>Neisseriales</taxon>
        <taxon>Neisseriaceae</taxon>
        <taxon>Neisseria</taxon>
    </lineage>
</organism>
<accession>A0AAW5AQ82</accession>
<dbReference type="RefSeq" id="WP_237092450.1">
    <property type="nucleotide sequence ID" value="NZ_JAKKDL010000002.1"/>
</dbReference>
<dbReference type="Pfam" id="PF03968">
    <property type="entry name" value="LptD_N"/>
    <property type="match status" value="1"/>
</dbReference>
<dbReference type="InterPro" id="IPR005653">
    <property type="entry name" value="OstA-like_N"/>
</dbReference>
<dbReference type="InterPro" id="IPR014340">
    <property type="entry name" value="LptA"/>
</dbReference>
<comment type="caution">
    <text evidence="6">The sequence shown here is derived from an EMBL/GenBank/DDBJ whole genome shotgun (WGS) entry which is preliminary data.</text>
</comment>
<dbReference type="Proteomes" id="UP001201397">
    <property type="component" value="Unassembled WGS sequence"/>
</dbReference>
<comment type="function">
    <text evidence="4">Involved in the assembly of lipopolysaccharide (LPS). Required for the translocation of LPS from the inner membrane to the outer membrane.</text>
</comment>
<dbReference type="GO" id="GO:0001530">
    <property type="term" value="F:lipopolysaccharide binding"/>
    <property type="evidence" value="ECO:0007669"/>
    <property type="project" value="InterPro"/>
</dbReference>
<evidence type="ECO:0000313" key="7">
    <source>
        <dbReference type="Proteomes" id="UP001201397"/>
    </source>
</evidence>
<evidence type="ECO:0000256" key="2">
    <source>
        <dbReference type="ARBA" id="ARBA00022729"/>
    </source>
</evidence>
<evidence type="ECO:0000256" key="1">
    <source>
        <dbReference type="ARBA" id="ARBA00022448"/>
    </source>
</evidence>
<dbReference type="GO" id="GO:0017089">
    <property type="term" value="F:glycolipid transfer activity"/>
    <property type="evidence" value="ECO:0007669"/>
    <property type="project" value="TreeGrafter"/>
</dbReference>
<dbReference type="NCBIfam" id="TIGR03002">
    <property type="entry name" value="outer_YhbN_LptA"/>
    <property type="match status" value="1"/>
</dbReference>
<evidence type="ECO:0000259" key="5">
    <source>
        <dbReference type="Pfam" id="PF03968"/>
    </source>
</evidence>
<dbReference type="GO" id="GO:0043165">
    <property type="term" value="P:Gram-negative-bacterium-type cell outer membrane assembly"/>
    <property type="evidence" value="ECO:0007669"/>
    <property type="project" value="UniProtKB-UniRule"/>
</dbReference>
<feature type="domain" description="Organic solvent tolerance-like N-terminal" evidence="5">
    <location>
        <begin position="33"/>
        <end position="143"/>
    </location>
</feature>
<gene>
    <name evidence="4 6" type="primary">lptA</name>
    <name evidence="6" type="ORF">L4H06_02890</name>
</gene>
<dbReference type="PANTHER" id="PTHR36504:SF1">
    <property type="entry name" value="LIPOPOLYSACCHARIDE EXPORT SYSTEM PROTEIN LPTA"/>
    <property type="match status" value="1"/>
</dbReference>
<dbReference type="GO" id="GO:0030288">
    <property type="term" value="C:outer membrane-bounded periplasmic space"/>
    <property type="evidence" value="ECO:0007669"/>
    <property type="project" value="TreeGrafter"/>
</dbReference>
<dbReference type="InterPro" id="IPR052037">
    <property type="entry name" value="LPS_export_LptA"/>
</dbReference>